<evidence type="ECO:0000313" key="4">
    <source>
        <dbReference type="Proteomes" id="UP000649955"/>
    </source>
</evidence>
<protein>
    <submittedName>
        <fullName evidence="3">Acid phosphatase</fullName>
    </submittedName>
</protein>
<feature type="signal peptide" evidence="2">
    <location>
        <begin position="1"/>
        <end position="29"/>
    </location>
</feature>
<organism evidence="3 4">
    <name type="scientific">Amycolatopsis bullii</name>
    <dbReference type="NCBI Taxonomy" id="941987"/>
    <lineage>
        <taxon>Bacteria</taxon>
        <taxon>Bacillati</taxon>
        <taxon>Actinomycetota</taxon>
        <taxon>Actinomycetes</taxon>
        <taxon>Pseudonocardiales</taxon>
        <taxon>Pseudonocardiaceae</taxon>
        <taxon>Amycolatopsis</taxon>
    </lineage>
</organism>
<reference evidence="4" key="1">
    <citation type="journal article" date="2019" name="Int. J. Syst. Evol. Microbiol.">
        <title>The Global Catalogue of Microorganisms (GCM) 10K type strain sequencing project: providing services to taxonomists for standard genome sequencing and annotation.</title>
        <authorList>
            <consortium name="The Broad Institute Genomics Platform"/>
            <consortium name="The Broad Institute Genome Sequencing Center for Infectious Disease"/>
            <person name="Wu L."/>
            <person name="Ma J."/>
        </authorList>
    </citation>
    <scope>NUCLEOTIDE SEQUENCE [LARGE SCALE GENOMIC DNA]</scope>
    <source>
        <strain evidence="4">CGMCC 4.7680</strain>
    </source>
</reference>
<dbReference type="EMBL" id="BNAW01000001">
    <property type="protein sequence ID" value="GHF90623.1"/>
    <property type="molecule type" value="Genomic_DNA"/>
</dbReference>
<dbReference type="RefSeq" id="WP_191305988.1">
    <property type="nucleotide sequence ID" value="NZ_BNAW01000001.1"/>
</dbReference>
<evidence type="ECO:0000256" key="1">
    <source>
        <dbReference type="ARBA" id="ARBA00022729"/>
    </source>
</evidence>
<comment type="caution">
    <text evidence="3">The sequence shown here is derived from an EMBL/GenBank/DDBJ whole genome shotgun (WGS) entry which is preliminary data.</text>
</comment>
<dbReference type="Pfam" id="PF03767">
    <property type="entry name" value="Acid_phosphat_B"/>
    <property type="match status" value="1"/>
</dbReference>
<dbReference type="InterPro" id="IPR005519">
    <property type="entry name" value="Acid_phosphat_B-like"/>
</dbReference>
<dbReference type="InterPro" id="IPR023214">
    <property type="entry name" value="HAD_sf"/>
</dbReference>
<sequence>MSPSKARLAAAGTASAVLVLLGSAGTADARPVVTPAAVAAAAPSYATWIADVTAVTTPAADYLTQRLARPGGPNAIVLDIDNTSLETYYHGGFTTPAVQPVLALAQLAKAKGAAVFFVSDRTEVIRWPTEGNLKAVGYPNDGLSLRPLFNFDPVQTNKTKARAAIEQAGYTIVANIGNNVTDLDGGHAERTFKLPDYDGALS</sequence>
<dbReference type="InterPro" id="IPR036412">
    <property type="entry name" value="HAD-like_sf"/>
</dbReference>
<gene>
    <name evidence="3" type="ORF">GCM10017567_00740</name>
</gene>
<accession>A0ABQ3JXP0</accession>
<proteinExistence type="predicted"/>
<dbReference type="PANTHER" id="PTHR31284:SF10">
    <property type="entry name" value="ACID PHOSPHATASE-LIKE PROTEIN"/>
    <property type="match status" value="1"/>
</dbReference>
<dbReference type="Gene3D" id="3.40.50.1000">
    <property type="entry name" value="HAD superfamily/HAD-like"/>
    <property type="match status" value="1"/>
</dbReference>
<keyword evidence="4" id="KW-1185">Reference proteome</keyword>
<dbReference type="SUPFAM" id="SSF56784">
    <property type="entry name" value="HAD-like"/>
    <property type="match status" value="1"/>
</dbReference>
<keyword evidence="1 2" id="KW-0732">Signal</keyword>
<feature type="chain" id="PRO_5046891702" evidence="2">
    <location>
        <begin position="30"/>
        <end position="202"/>
    </location>
</feature>
<dbReference type="PANTHER" id="PTHR31284">
    <property type="entry name" value="ACID PHOSPHATASE-LIKE PROTEIN"/>
    <property type="match status" value="1"/>
</dbReference>
<evidence type="ECO:0000256" key="2">
    <source>
        <dbReference type="SAM" id="SignalP"/>
    </source>
</evidence>
<name>A0ABQ3JXP0_9PSEU</name>
<dbReference type="Proteomes" id="UP000649955">
    <property type="component" value="Unassembled WGS sequence"/>
</dbReference>
<evidence type="ECO:0000313" key="3">
    <source>
        <dbReference type="EMBL" id="GHF90623.1"/>
    </source>
</evidence>